<gene>
    <name evidence="3" type="ORF">GCM10017781_27850</name>
</gene>
<name>A0ABQ3JVC8_9DEIO</name>
<evidence type="ECO:0000256" key="2">
    <source>
        <dbReference type="SAM" id="Phobius"/>
    </source>
</evidence>
<protein>
    <recommendedName>
        <fullName evidence="5">YokE-like PH domain-containing protein</fullName>
    </recommendedName>
</protein>
<evidence type="ECO:0008006" key="5">
    <source>
        <dbReference type="Google" id="ProtNLM"/>
    </source>
</evidence>
<feature type="region of interest" description="Disordered" evidence="1">
    <location>
        <begin position="1"/>
        <end position="28"/>
    </location>
</feature>
<feature type="transmembrane region" description="Helical" evidence="2">
    <location>
        <begin position="307"/>
        <end position="326"/>
    </location>
</feature>
<feature type="compositionally biased region" description="Pro residues" evidence="1">
    <location>
        <begin position="180"/>
        <end position="189"/>
    </location>
</feature>
<feature type="region of interest" description="Disordered" evidence="1">
    <location>
        <begin position="120"/>
        <end position="220"/>
    </location>
</feature>
<dbReference type="PRINTS" id="PR01217">
    <property type="entry name" value="PRICHEXTENSN"/>
</dbReference>
<comment type="caution">
    <text evidence="3">The sequence shown here is derived from an EMBL/GenBank/DDBJ whole genome shotgun (WGS) entry which is preliminary data.</text>
</comment>
<keyword evidence="4" id="KW-1185">Reference proteome</keyword>
<keyword evidence="2" id="KW-0812">Transmembrane</keyword>
<evidence type="ECO:0000313" key="4">
    <source>
        <dbReference type="Proteomes" id="UP000619376"/>
    </source>
</evidence>
<evidence type="ECO:0000256" key="1">
    <source>
        <dbReference type="SAM" id="MobiDB-lite"/>
    </source>
</evidence>
<feature type="compositionally biased region" description="Basic and acidic residues" evidence="1">
    <location>
        <begin position="1"/>
        <end position="19"/>
    </location>
</feature>
<feature type="compositionally biased region" description="Pro residues" evidence="1">
    <location>
        <begin position="255"/>
        <end position="271"/>
    </location>
</feature>
<feature type="compositionally biased region" description="Low complexity" evidence="1">
    <location>
        <begin position="139"/>
        <end position="149"/>
    </location>
</feature>
<accession>A0ABQ3JVC8</accession>
<feature type="region of interest" description="Disordered" evidence="1">
    <location>
        <begin position="233"/>
        <end position="280"/>
    </location>
</feature>
<feature type="compositionally biased region" description="Low complexity" evidence="1">
    <location>
        <begin position="169"/>
        <end position="179"/>
    </location>
</feature>
<feature type="compositionally biased region" description="Low complexity" evidence="1">
    <location>
        <begin position="190"/>
        <end position="206"/>
    </location>
</feature>
<reference evidence="4" key="1">
    <citation type="journal article" date="2019" name="Int. J. Syst. Evol. Microbiol.">
        <title>The Global Catalogue of Microorganisms (GCM) 10K type strain sequencing project: providing services to taxonomists for standard genome sequencing and annotation.</title>
        <authorList>
            <consortium name="The Broad Institute Genomics Platform"/>
            <consortium name="The Broad Institute Genome Sequencing Center for Infectious Disease"/>
            <person name="Wu L."/>
            <person name="Ma J."/>
        </authorList>
    </citation>
    <scope>NUCLEOTIDE SEQUENCE [LARGE SCALE GENOMIC DNA]</scope>
    <source>
        <strain evidence="4">CGMCC 1.18437</strain>
    </source>
</reference>
<organism evidence="3 4">
    <name type="scientific">Deinococcus metalli</name>
    <dbReference type="NCBI Taxonomy" id="1141878"/>
    <lineage>
        <taxon>Bacteria</taxon>
        <taxon>Thermotogati</taxon>
        <taxon>Deinococcota</taxon>
        <taxon>Deinococci</taxon>
        <taxon>Deinococcales</taxon>
        <taxon>Deinococcaceae</taxon>
        <taxon>Deinococcus</taxon>
    </lineage>
</organism>
<sequence length="372" mass="37790">MLGAAHDDTARREGSDMTERTASGRAQGALKAIGMDETPVSVLERDDALFVLTARTLVYQDGGGTRRVTLRDLTRIHSDEQGVLRVETPAGTALTASLLGFDVAQVQAFFAQVRDTTARAKEQPAAPLPTPGGLKTFGAPPAAADTAPAGSPPQPAPVRPAAEPPPLSPARTAPALGTPPATPDAPAPAPAAVSPAPAPVRTAPPETATPPAPAATRPVAEAPAARPVVISSSAFTPSAARTPTLITEPPRAPERPAPAVPTPVQPAPTPATPAAQTPVPVTLPAPRLDELARQADAVEGLTGRLRFLGGVLFVGALALAVVQFLSGARLDGLWTLLSGGVGTIALLALADMARLLVLSARARRSADGSDDR</sequence>
<keyword evidence="2" id="KW-0472">Membrane</keyword>
<dbReference type="EMBL" id="BNAJ01000007">
    <property type="protein sequence ID" value="GHF49860.1"/>
    <property type="molecule type" value="Genomic_DNA"/>
</dbReference>
<keyword evidence="2" id="KW-1133">Transmembrane helix</keyword>
<evidence type="ECO:0000313" key="3">
    <source>
        <dbReference type="EMBL" id="GHF49860.1"/>
    </source>
</evidence>
<proteinExistence type="predicted"/>
<dbReference type="Proteomes" id="UP000619376">
    <property type="component" value="Unassembled WGS sequence"/>
</dbReference>
<feature type="compositionally biased region" description="Polar residues" evidence="1">
    <location>
        <begin position="233"/>
        <end position="245"/>
    </location>
</feature>
<feature type="transmembrane region" description="Helical" evidence="2">
    <location>
        <begin position="332"/>
        <end position="357"/>
    </location>
</feature>
<feature type="compositionally biased region" description="Pro residues" evidence="1">
    <location>
        <begin position="150"/>
        <end position="168"/>
    </location>
</feature>